<sequence length="161" mass="16982">MRPAAAVRHPARTWRPPLALVLATATVAAAVWGRWAWLRPDLPPAWWAGAVLGLVWLGVALAQARRQGEPGELVWDPASPDGGQGWLWQPVGRARPQALQAPQVAWRGAAGVLVCARRAADGAPLRCWCPAQQGDGPALRRALAATGAPPPSAIVGARRTS</sequence>
<keyword evidence="3" id="KW-1185">Reference proteome</keyword>
<reference evidence="2 3" key="1">
    <citation type="submission" date="2019-07" db="EMBL/GenBank/DDBJ databases">
        <title>Tepidimonas sediminis YIM 72259 draft genome.</title>
        <authorList>
            <person name="Da Costa M.S."/>
            <person name="Froufe H.J.C."/>
            <person name="Egas C."/>
            <person name="Albuquerque L."/>
        </authorList>
    </citation>
    <scope>NUCLEOTIDE SEQUENCE [LARGE SCALE GENOMIC DNA]</scope>
    <source>
        <strain evidence="2 3">YIM 72259</strain>
    </source>
</reference>
<keyword evidence="1" id="KW-0472">Membrane</keyword>
<evidence type="ECO:0000313" key="3">
    <source>
        <dbReference type="Proteomes" id="UP000320225"/>
    </source>
</evidence>
<gene>
    <name evidence="2" type="ORF">Tsedi_01301</name>
</gene>
<proteinExistence type="predicted"/>
<dbReference type="AlphaFoldDB" id="A0A554WQ86"/>
<evidence type="ECO:0000256" key="1">
    <source>
        <dbReference type="SAM" id="Phobius"/>
    </source>
</evidence>
<keyword evidence="1" id="KW-1133">Transmembrane helix</keyword>
<evidence type="ECO:0000313" key="2">
    <source>
        <dbReference type="EMBL" id="TSE25713.1"/>
    </source>
</evidence>
<evidence type="ECO:0008006" key="4">
    <source>
        <dbReference type="Google" id="ProtNLM"/>
    </source>
</evidence>
<keyword evidence="1" id="KW-0812">Transmembrane</keyword>
<name>A0A554WQ86_9BURK</name>
<comment type="caution">
    <text evidence="2">The sequence shown here is derived from an EMBL/GenBank/DDBJ whole genome shotgun (WGS) entry which is preliminary data.</text>
</comment>
<accession>A0A554WQ86</accession>
<organism evidence="2 3">
    <name type="scientific">Tepidimonas sediminis</name>
    <dbReference type="NCBI Taxonomy" id="2588941"/>
    <lineage>
        <taxon>Bacteria</taxon>
        <taxon>Pseudomonadati</taxon>
        <taxon>Pseudomonadota</taxon>
        <taxon>Betaproteobacteria</taxon>
        <taxon>Burkholderiales</taxon>
        <taxon>Tepidimonas</taxon>
    </lineage>
</organism>
<dbReference type="Proteomes" id="UP000320225">
    <property type="component" value="Unassembled WGS sequence"/>
</dbReference>
<dbReference type="EMBL" id="VJND01000006">
    <property type="protein sequence ID" value="TSE25713.1"/>
    <property type="molecule type" value="Genomic_DNA"/>
</dbReference>
<feature type="transmembrane region" description="Helical" evidence="1">
    <location>
        <begin position="45"/>
        <end position="62"/>
    </location>
</feature>
<protein>
    <recommendedName>
        <fullName evidence="4">Toxin CptA</fullName>
    </recommendedName>
</protein>
<dbReference type="RefSeq" id="WP_143894854.1">
    <property type="nucleotide sequence ID" value="NZ_VJND01000006.1"/>
</dbReference>